<feature type="compositionally biased region" description="Low complexity" evidence="2">
    <location>
        <begin position="172"/>
        <end position="183"/>
    </location>
</feature>
<dbReference type="Pfam" id="PF05794">
    <property type="entry name" value="Tcp11"/>
    <property type="match status" value="1"/>
</dbReference>
<feature type="region of interest" description="Disordered" evidence="2">
    <location>
        <begin position="160"/>
        <end position="183"/>
    </location>
</feature>
<evidence type="ECO:0000313" key="3">
    <source>
        <dbReference type="EMBL" id="KAJ4962809.1"/>
    </source>
</evidence>
<dbReference type="InterPro" id="IPR008862">
    <property type="entry name" value="Tcp11"/>
</dbReference>
<feature type="region of interest" description="Disordered" evidence="2">
    <location>
        <begin position="393"/>
        <end position="441"/>
    </location>
</feature>
<dbReference type="Proteomes" id="UP001141806">
    <property type="component" value="Unassembled WGS sequence"/>
</dbReference>
<reference evidence="3" key="1">
    <citation type="journal article" date="2023" name="Plant J.">
        <title>The genome of the king protea, Protea cynaroides.</title>
        <authorList>
            <person name="Chang J."/>
            <person name="Duong T.A."/>
            <person name="Schoeman C."/>
            <person name="Ma X."/>
            <person name="Roodt D."/>
            <person name="Barker N."/>
            <person name="Li Z."/>
            <person name="Van de Peer Y."/>
            <person name="Mizrachi E."/>
        </authorList>
    </citation>
    <scope>NUCLEOTIDE SEQUENCE</scope>
    <source>
        <tissue evidence="3">Young leaves</tissue>
    </source>
</reference>
<evidence type="ECO:0000256" key="1">
    <source>
        <dbReference type="ARBA" id="ARBA00010954"/>
    </source>
</evidence>
<keyword evidence="4" id="KW-1185">Reference proteome</keyword>
<dbReference type="GO" id="GO:0007165">
    <property type="term" value="P:signal transduction"/>
    <property type="evidence" value="ECO:0007669"/>
    <property type="project" value="TreeGrafter"/>
</dbReference>
<name>A0A9Q0K3U4_9MAGN</name>
<evidence type="ECO:0000256" key="2">
    <source>
        <dbReference type="SAM" id="MobiDB-lite"/>
    </source>
</evidence>
<dbReference type="EMBL" id="JAMYWD010000008">
    <property type="protein sequence ID" value="KAJ4962809.1"/>
    <property type="molecule type" value="Genomic_DNA"/>
</dbReference>
<accession>A0A9Q0K3U4</accession>
<comment type="similarity">
    <text evidence="1">Belongs to the TCP11 family.</text>
</comment>
<protein>
    <recommendedName>
        <fullName evidence="5">T-complex protein 11</fullName>
    </recommendedName>
</protein>
<feature type="compositionally biased region" description="Low complexity" evidence="2">
    <location>
        <begin position="399"/>
        <end position="413"/>
    </location>
</feature>
<dbReference type="AlphaFoldDB" id="A0A9Q0K3U4"/>
<evidence type="ECO:0008006" key="5">
    <source>
        <dbReference type="Google" id="ProtNLM"/>
    </source>
</evidence>
<dbReference type="PANTHER" id="PTHR12832:SF11">
    <property type="entry name" value="LD23868P"/>
    <property type="match status" value="1"/>
</dbReference>
<comment type="caution">
    <text evidence="3">The sequence shown here is derived from an EMBL/GenBank/DDBJ whole genome shotgun (WGS) entry which is preliminary data.</text>
</comment>
<dbReference type="OrthoDB" id="276323at2759"/>
<sequence length="977" mass="107396">MTVGLEMTESGRVLAAVGLDFPVNESGEACSPSSSPPKLPKKLRQRLLESKSCSTAEEIETKLSEKMIAVDMCWRRFVRLRKTTFALAKAFEDTEINKNSVSLMPFEQLALKIKSPATLQTVKALLDRFESRYAILHAITATSSEPPSDNIDHLLKRLASPSRRGIPGPGNASRSRASKKAASTGVAQNPVKLLRYPVRVVLCAYMILSHPDAVFSAQGEREIALTNSAGNFVTEFELLIKIILDGPTQIANEDPSTTLPKERTFRSQLAAFDAAWRSYLYCFVVWKVKDARSLVEDMVRAACRLELSMMQTCKMSPDGNNGDLSHDMKAIQKQVTDDQRLLRERVQHLSGDAGVKRMESALSDTRSRFFEAKENGSPLASQIAHIPSPNLPSSSTWVGSAGHSSVSISDGSSKPVEGGNRVGRSLFKNDASPSTKDVKAPSRSMDGLFASSTENLILENELLVNEIIHEHRYAFADTLNVIIDADQSAFKAKIQETMEKAFWDGVAESMKQDDPSYVRVVELIKEVRDELCKMVPQSWKQEILEAIDLDILAETLMSGSHDMVYLGKILEYALVTLQKLSAPATEEEIKMTHKKLLNELGEIAQAADKSKFILAIIKGLRFVLEQIQFLSQSCDISLQELKREISKARIRMIEPFIKGPAGLEYLRKAFANHYGSPSDALISLSLTVQWLSSVKPSGELEWEEHTDSLSSLPTRHASSSQGLPSAALKTGGSILMLSNRSQVVSLPSTSTTAAGNQQPECKGERLDLLVRLGLLKLGSGIEGLKLESLPETLKLNLSRLRAVQAQLQKIIVISTSILVLRQTLLSENLGISPSDMDNLVFESVKELSQLLDRVEDVGIAEIIETIIVIPEGGNSVVDAQKLQMRKEVMASLLGKSLKAEDAVFKRISQVIYLATRGVVLGGSGSQGRELAHTALRWIGAAVLIERVMEVAEMLIVMATVSVNVHGPWYEHIVDNIN</sequence>
<gene>
    <name evidence="3" type="ORF">NE237_022748</name>
</gene>
<evidence type="ECO:0000313" key="4">
    <source>
        <dbReference type="Proteomes" id="UP001141806"/>
    </source>
</evidence>
<organism evidence="3 4">
    <name type="scientific">Protea cynaroides</name>
    <dbReference type="NCBI Taxonomy" id="273540"/>
    <lineage>
        <taxon>Eukaryota</taxon>
        <taxon>Viridiplantae</taxon>
        <taxon>Streptophyta</taxon>
        <taxon>Embryophyta</taxon>
        <taxon>Tracheophyta</taxon>
        <taxon>Spermatophyta</taxon>
        <taxon>Magnoliopsida</taxon>
        <taxon>Proteales</taxon>
        <taxon>Proteaceae</taxon>
        <taxon>Protea</taxon>
    </lineage>
</organism>
<proteinExistence type="inferred from homology"/>
<dbReference type="PANTHER" id="PTHR12832">
    <property type="entry name" value="TESTIS-SPECIFIC PROTEIN PBS13 T-COMPLEX 11"/>
    <property type="match status" value="1"/>
</dbReference>